<dbReference type="Gene3D" id="3.40.50.300">
    <property type="entry name" value="P-loop containing nucleotide triphosphate hydrolases"/>
    <property type="match status" value="2"/>
</dbReference>
<dbReference type="GO" id="GO:0051539">
    <property type="term" value="F:4 iron, 4 sulfur cluster binding"/>
    <property type="evidence" value="ECO:0007669"/>
    <property type="project" value="UniProtKB-KW"/>
</dbReference>
<dbReference type="InterPro" id="IPR027417">
    <property type="entry name" value="P-loop_NTPase"/>
</dbReference>
<comment type="similarity">
    <text evidence="13">Belongs to the helicase family. DinG subfamily.</text>
</comment>
<dbReference type="PANTHER" id="PTHR11472">
    <property type="entry name" value="DNA REPAIR DEAD HELICASE RAD3/XP-D SUBFAMILY MEMBER"/>
    <property type="match status" value="1"/>
</dbReference>
<feature type="domain" description="Helicase ATP-binding" evidence="14">
    <location>
        <begin position="179"/>
        <end position="425"/>
    </location>
</feature>
<protein>
    <submittedName>
        <fullName evidence="15">ATP-dependent DNA helicase</fullName>
    </submittedName>
</protein>
<evidence type="ECO:0000313" key="15">
    <source>
        <dbReference type="EMBL" id="QNM11345.1"/>
    </source>
</evidence>
<keyword evidence="5" id="KW-0378">Hydrolase</keyword>
<dbReference type="Proteomes" id="UP000515856">
    <property type="component" value="Chromosome"/>
</dbReference>
<dbReference type="Gene3D" id="1.10.275.40">
    <property type="match status" value="1"/>
</dbReference>
<keyword evidence="11" id="KW-0234">DNA repair</keyword>
<dbReference type="GO" id="GO:0046872">
    <property type="term" value="F:metal ion binding"/>
    <property type="evidence" value="ECO:0007669"/>
    <property type="project" value="UniProtKB-KW"/>
</dbReference>
<dbReference type="SMART" id="SM00488">
    <property type="entry name" value="DEXDc2"/>
    <property type="match status" value="1"/>
</dbReference>
<keyword evidence="6 15" id="KW-0347">Helicase</keyword>
<evidence type="ECO:0000256" key="10">
    <source>
        <dbReference type="ARBA" id="ARBA00023125"/>
    </source>
</evidence>
<dbReference type="AlphaFoldDB" id="A0A7G9GKL3"/>
<proteinExistence type="inferred from homology"/>
<reference evidence="15 16" key="1">
    <citation type="submission" date="2020-08" db="EMBL/GenBank/DDBJ databases">
        <authorList>
            <person name="Liu C."/>
            <person name="Sun Q."/>
        </authorList>
    </citation>
    <scope>NUCLEOTIDE SEQUENCE [LARGE SCALE GENOMIC DNA]</scope>
    <source>
        <strain evidence="15 16">NSJ-61</strain>
    </source>
</reference>
<keyword evidence="3" id="KW-0547">Nucleotide-binding</keyword>
<evidence type="ECO:0000256" key="4">
    <source>
        <dbReference type="ARBA" id="ARBA00022763"/>
    </source>
</evidence>
<keyword evidence="2" id="KW-0479">Metal-binding</keyword>
<evidence type="ECO:0000256" key="13">
    <source>
        <dbReference type="ARBA" id="ARBA00038058"/>
    </source>
</evidence>
<dbReference type="Pfam" id="PF13307">
    <property type="entry name" value="Helicase_C_2"/>
    <property type="match status" value="1"/>
</dbReference>
<evidence type="ECO:0000256" key="1">
    <source>
        <dbReference type="ARBA" id="ARBA00022485"/>
    </source>
</evidence>
<dbReference type="InterPro" id="IPR014013">
    <property type="entry name" value="Helic_SF1/SF2_ATP-bd_DinG/Rad3"/>
</dbReference>
<accession>A0A7G9GKL3</accession>
<dbReference type="PROSITE" id="PS51193">
    <property type="entry name" value="HELICASE_ATP_BIND_2"/>
    <property type="match status" value="1"/>
</dbReference>
<dbReference type="GO" id="GO:0003677">
    <property type="term" value="F:DNA binding"/>
    <property type="evidence" value="ECO:0007669"/>
    <property type="project" value="UniProtKB-KW"/>
</dbReference>
<dbReference type="InterPro" id="IPR011604">
    <property type="entry name" value="PDDEXK-like_dom_sf"/>
</dbReference>
<gene>
    <name evidence="15" type="ORF">H9Q80_13915</name>
</gene>
<sequence>MYQIQLSVRNLVEALYLGGDLVSTSQSMERANLGARIHRQIQSKYGEHYQSEVYLKITSELEDFCFTIDGRADGICIDDDKVLIDEIKTTYVPYDEIDESHFVHFAQAYIYAYIYALDYDIKELDVQITYYQLEINEVKCFLHHKTFDELESFYFDTLKQYLKWANLKKDVIETSQASLKQLHFPFSDYRKGQRQFAVAVYKTILDKDILFAQAPTGIGKTISTLFPALKAIGEKKCEKIFYLCAKNITASVAYDTISLIYDQGVRFKTVAITAKDKICFLEERNCDSKHCPYAKGYFDRCQDALYELVSQNDFIEKDIVCNVAQDHMVCPFELSLDASLYADVIVCDYNYVFDPRVYLKRFFTEKGNYVFLVDEAHNLVERAREMYSASLYLSNFEDAKKLLPKDRKLVYNSIQNIIRLLKKIRKSCEEEDNFQYYPVLDETLLSTISNFCEHLDAYFQSEHDEQHDDTLKQLYFDCINFGKIADFFDEHFVYYIAVEGKDCMVKQFCMNPVHPISDILKKGRSTIFFSATLSPIDYYLTLLGGDENTKRLSLPSPFDAKNCCCMIANQISTKYAKRQASLPALVSMIYASVSMKAGNYIVFAPSYAYMHQIYEAFVKCYPHIKTTLQAQNMSEKMKEEFLSSFDQSDSLHVYFCVIGGMFSEGIDLKQERLIGAIIVGVGLAQINPQQDLIMHHFDEINHMGFSYAYQFPGMNKVLQSAGRVIRSSADKGMILLIDERYTTNRYLSLLPPHYRHFKTVSRPEDAMHILQDFWRST</sequence>
<evidence type="ECO:0000256" key="5">
    <source>
        <dbReference type="ARBA" id="ARBA00022801"/>
    </source>
</evidence>
<evidence type="ECO:0000256" key="2">
    <source>
        <dbReference type="ARBA" id="ARBA00022723"/>
    </source>
</evidence>
<keyword evidence="10" id="KW-0238">DNA-binding</keyword>
<dbReference type="EMBL" id="CP060636">
    <property type="protein sequence ID" value="QNM11345.1"/>
    <property type="molecule type" value="Genomic_DNA"/>
</dbReference>
<organism evidence="15 16">
    <name type="scientific">[Eubacterium] hominis</name>
    <dbReference type="NCBI Taxonomy" id="2764325"/>
    <lineage>
        <taxon>Bacteria</taxon>
        <taxon>Bacillati</taxon>
        <taxon>Bacillota</taxon>
        <taxon>Erysipelotrichia</taxon>
        <taxon>Erysipelotrichales</taxon>
        <taxon>Erysipelotrichaceae</taxon>
        <taxon>Amedibacillus</taxon>
    </lineage>
</organism>
<name>A0A7G9GKL3_9FIRM</name>
<dbReference type="SMART" id="SM00491">
    <property type="entry name" value="HELICc2"/>
    <property type="match status" value="1"/>
</dbReference>
<evidence type="ECO:0000256" key="6">
    <source>
        <dbReference type="ARBA" id="ARBA00022806"/>
    </source>
</evidence>
<dbReference type="InterPro" id="IPR010614">
    <property type="entry name" value="RAD3-like_helicase_DEAD"/>
</dbReference>
<keyword evidence="4" id="KW-0227">DNA damage</keyword>
<evidence type="ECO:0000256" key="9">
    <source>
        <dbReference type="ARBA" id="ARBA00023014"/>
    </source>
</evidence>
<dbReference type="GO" id="GO:0006281">
    <property type="term" value="P:DNA repair"/>
    <property type="evidence" value="ECO:0007669"/>
    <property type="project" value="UniProtKB-KW"/>
</dbReference>
<dbReference type="InterPro" id="IPR006555">
    <property type="entry name" value="ATP-dep_Helicase_C"/>
</dbReference>
<dbReference type="GO" id="GO:0005524">
    <property type="term" value="F:ATP binding"/>
    <property type="evidence" value="ECO:0007669"/>
    <property type="project" value="UniProtKB-KW"/>
</dbReference>
<keyword evidence="8" id="KW-0408">Iron</keyword>
<evidence type="ECO:0000256" key="12">
    <source>
        <dbReference type="ARBA" id="ARBA00023235"/>
    </source>
</evidence>
<dbReference type="GO" id="GO:0016818">
    <property type="term" value="F:hydrolase activity, acting on acid anhydrides, in phosphorus-containing anhydrides"/>
    <property type="evidence" value="ECO:0007669"/>
    <property type="project" value="InterPro"/>
</dbReference>
<dbReference type="Gene3D" id="1.10.30.20">
    <property type="entry name" value="Bacterial XPD DNA helicase, FeS cluster domain"/>
    <property type="match status" value="1"/>
</dbReference>
<evidence type="ECO:0000256" key="7">
    <source>
        <dbReference type="ARBA" id="ARBA00022840"/>
    </source>
</evidence>
<dbReference type="Pfam" id="PF06733">
    <property type="entry name" value="DEAD_2"/>
    <property type="match status" value="1"/>
</dbReference>
<dbReference type="RefSeq" id="WP_117451833.1">
    <property type="nucleotide sequence ID" value="NZ_CP060636.1"/>
</dbReference>
<dbReference type="Gene3D" id="3.90.320.10">
    <property type="match status" value="1"/>
</dbReference>
<dbReference type="SUPFAM" id="SSF52540">
    <property type="entry name" value="P-loop containing nucleoside triphosphate hydrolases"/>
    <property type="match status" value="2"/>
</dbReference>
<dbReference type="InterPro" id="IPR042493">
    <property type="entry name" value="XPD_DNA_FeS"/>
</dbReference>
<evidence type="ECO:0000256" key="11">
    <source>
        <dbReference type="ARBA" id="ARBA00023204"/>
    </source>
</evidence>
<keyword evidence="1" id="KW-0004">4Fe-4S</keyword>
<dbReference type="InterPro" id="IPR006554">
    <property type="entry name" value="Helicase-like_DEXD_c2"/>
</dbReference>
<dbReference type="PANTHER" id="PTHR11472:SF34">
    <property type="entry name" value="REGULATOR OF TELOMERE ELONGATION HELICASE 1"/>
    <property type="match status" value="1"/>
</dbReference>
<keyword evidence="7" id="KW-0067">ATP-binding</keyword>
<keyword evidence="16" id="KW-1185">Reference proteome</keyword>
<evidence type="ECO:0000259" key="14">
    <source>
        <dbReference type="PROSITE" id="PS51193"/>
    </source>
</evidence>
<keyword evidence="12" id="KW-0413">Isomerase</keyword>
<evidence type="ECO:0000256" key="8">
    <source>
        <dbReference type="ARBA" id="ARBA00023004"/>
    </source>
</evidence>
<dbReference type="KEGG" id="ehn:H9Q80_13915"/>
<keyword evidence="9" id="KW-0411">Iron-sulfur</keyword>
<evidence type="ECO:0000313" key="16">
    <source>
        <dbReference type="Proteomes" id="UP000515856"/>
    </source>
</evidence>
<dbReference type="InterPro" id="IPR045028">
    <property type="entry name" value="DinG/Rad3-like"/>
</dbReference>
<evidence type="ECO:0000256" key="3">
    <source>
        <dbReference type="ARBA" id="ARBA00022741"/>
    </source>
</evidence>
<dbReference type="GO" id="GO:0003678">
    <property type="term" value="F:DNA helicase activity"/>
    <property type="evidence" value="ECO:0007669"/>
    <property type="project" value="InterPro"/>
</dbReference>